<name>A0A1Q9AML6_9HYPH</name>
<protein>
    <submittedName>
        <fullName evidence="1">Uncharacterized protein</fullName>
    </submittedName>
</protein>
<organism evidence="1 2">
    <name type="scientific">Xaviernesmea rhizosphaerae</name>
    <dbReference type="NCBI Taxonomy" id="1672749"/>
    <lineage>
        <taxon>Bacteria</taxon>
        <taxon>Pseudomonadati</taxon>
        <taxon>Pseudomonadota</taxon>
        <taxon>Alphaproteobacteria</taxon>
        <taxon>Hyphomicrobiales</taxon>
        <taxon>Rhizobiaceae</taxon>
        <taxon>Rhizobium/Agrobacterium group</taxon>
        <taxon>Xaviernesmea</taxon>
    </lineage>
</organism>
<dbReference type="AlphaFoldDB" id="A0A1Q9AML6"/>
<evidence type="ECO:0000313" key="1">
    <source>
        <dbReference type="EMBL" id="OLP56648.1"/>
    </source>
</evidence>
<dbReference type="Proteomes" id="UP000186143">
    <property type="component" value="Unassembled WGS sequence"/>
</dbReference>
<reference evidence="1 2" key="1">
    <citation type="submission" date="2016-09" db="EMBL/GenBank/DDBJ databases">
        <title>Rhizobium sp. nov., a novel species isolated from the rice rhizosphere.</title>
        <authorList>
            <person name="Zhao J."/>
            <person name="Zhang X."/>
        </authorList>
    </citation>
    <scope>NUCLEOTIDE SEQUENCE [LARGE SCALE GENOMIC DNA]</scope>
    <source>
        <strain evidence="1 2">MH17</strain>
    </source>
</reference>
<evidence type="ECO:0000313" key="2">
    <source>
        <dbReference type="Proteomes" id="UP000186143"/>
    </source>
</evidence>
<dbReference type="EMBL" id="MKIO01000021">
    <property type="protein sequence ID" value="OLP56648.1"/>
    <property type="molecule type" value="Genomic_DNA"/>
</dbReference>
<accession>A0A1Q9AML6</accession>
<comment type="caution">
    <text evidence="1">The sequence shown here is derived from an EMBL/GenBank/DDBJ whole genome shotgun (WGS) entry which is preliminary data.</text>
</comment>
<proteinExistence type="predicted"/>
<sequence>MDVTQFDIMQLESADATMLGRTAILAQAVGMILKTHQSGADILETLLNAARELKASAPETVAAGNENFDDFADGAFAAATAIAEEFQS</sequence>
<gene>
    <name evidence="1" type="ORF">BJF92_11190</name>
</gene>